<accession>A0A4R1PS17</accession>
<evidence type="ECO:0000256" key="2">
    <source>
        <dbReference type="ARBA" id="ARBA00022552"/>
    </source>
</evidence>
<comment type="subcellular location">
    <subcellularLocation>
        <location evidence="6">Cytoplasm</location>
    </subcellularLocation>
</comment>
<dbReference type="FunFam" id="3.40.50.150:FF:000041">
    <property type="entry name" value="Ribosomal RNA small subunit methyltransferase G"/>
    <property type="match status" value="1"/>
</dbReference>
<comment type="similarity">
    <text evidence="6">Belongs to the methyltransferase superfamily. RNA methyltransferase RsmG family.</text>
</comment>
<dbReference type="PIRSF" id="PIRSF003078">
    <property type="entry name" value="GidB"/>
    <property type="match status" value="1"/>
</dbReference>
<keyword evidence="3 6" id="KW-0489">Methyltransferase</keyword>
<dbReference type="PANTHER" id="PTHR31760">
    <property type="entry name" value="S-ADENOSYL-L-METHIONINE-DEPENDENT METHYLTRANSFERASES SUPERFAMILY PROTEIN"/>
    <property type="match status" value="1"/>
</dbReference>
<proteinExistence type="inferred from homology"/>
<evidence type="ECO:0000256" key="3">
    <source>
        <dbReference type="ARBA" id="ARBA00022603"/>
    </source>
</evidence>
<keyword evidence="2 6" id="KW-0698">rRNA processing</keyword>
<feature type="binding site" evidence="6">
    <location>
        <position position="77"/>
    </location>
    <ligand>
        <name>S-adenosyl-L-methionine</name>
        <dbReference type="ChEBI" id="CHEBI:59789"/>
    </ligand>
</feature>
<keyword evidence="8" id="KW-1185">Reference proteome</keyword>
<evidence type="ECO:0000256" key="5">
    <source>
        <dbReference type="ARBA" id="ARBA00022691"/>
    </source>
</evidence>
<evidence type="ECO:0000256" key="6">
    <source>
        <dbReference type="HAMAP-Rule" id="MF_00074"/>
    </source>
</evidence>
<dbReference type="EMBL" id="SLUI01000015">
    <property type="protein sequence ID" value="TCL34441.1"/>
    <property type="molecule type" value="Genomic_DNA"/>
</dbReference>
<dbReference type="HAMAP" id="MF_00074">
    <property type="entry name" value="16SrRNA_methyltr_G"/>
    <property type="match status" value="1"/>
</dbReference>
<gene>
    <name evidence="6" type="primary">rsmG</name>
    <name evidence="7" type="ORF">EV210_11524</name>
</gene>
<protein>
    <recommendedName>
        <fullName evidence="6">Ribosomal RNA small subunit methyltransferase G</fullName>
        <ecNumber evidence="6">2.1.1.-</ecNumber>
    </recommendedName>
    <alternativeName>
        <fullName evidence="6">16S rRNA 7-methylguanosine methyltransferase</fullName>
        <shortName evidence="6">16S rRNA m7G methyltransferase</shortName>
    </alternativeName>
</protein>
<comment type="caution">
    <text evidence="6">Lacks conserved residue(s) required for the propagation of feature annotation.</text>
</comment>
<comment type="caution">
    <text evidence="7">The sequence shown here is derived from an EMBL/GenBank/DDBJ whole genome shotgun (WGS) entry which is preliminary data.</text>
</comment>
<evidence type="ECO:0000256" key="1">
    <source>
        <dbReference type="ARBA" id="ARBA00022490"/>
    </source>
</evidence>
<dbReference type="Proteomes" id="UP000295063">
    <property type="component" value="Unassembled WGS sequence"/>
</dbReference>
<dbReference type="AlphaFoldDB" id="A0A4R1PS17"/>
<feature type="binding site" evidence="6">
    <location>
        <position position="82"/>
    </location>
    <ligand>
        <name>S-adenosyl-L-methionine</name>
        <dbReference type="ChEBI" id="CHEBI:59789"/>
    </ligand>
</feature>
<dbReference type="SUPFAM" id="SSF53335">
    <property type="entry name" value="S-adenosyl-L-methionine-dependent methyltransferases"/>
    <property type="match status" value="1"/>
</dbReference>
<dbReference type="GO" id="GO:0005829">
    <property type="term" value="C:cytosol"/>
    <property type="evidence" value="ECO:0007669"/>
    <property type="project" value="TreeGrafter"/>
</dbReference>
<dbReference type="Pfam" id="PF02527">
    <property type="entry name" value="GidB"/>
    <property type="match status" value="1"/>
</dbReference>
<comment type="function">
    <text evidence="6">Specifically methylates the N7 position of a guanine in 16S rRNA.</text>
</comment>
<name>A0A4R1PS17_9FIRM</name>
<dbReference type="OrthoDB" id="9808773at2"/>
<keyword evidence="1 6" id="KW-0963">Cytoplasm</keyword>
<keyword evidence="4 6" id="KW-0808">Transferase</keyword>
<sequence length="237" mass="26447">MFTLYLQQAASNYGIALTQEQLEAFNRYYQLLVEWNEKMNLTAITEPQEVAVKHIIDSLSCYHADFFPPKARIVDVGTGAGFPGIPLKIYRPDLQLTLVDSLNKRLTFLQCVITELGLKDVTVVHARAEEGARKKELREKYDVALSRAVARLNVLSELCLPFVAVGGCFIALKGAQYEEEANEARQAISLLGGKLIKTQPVKLPGLDDKRAVLYIQKEKSTPGTYPRKPGTPEKKPL</sequence>
<dbReference type="Gene3D" id="3.40.50.150">
    <property type="entry name" value="Vaccinia Virus protein VP39"/>
    <property type="match status" value="1"/>
</dbReference>
<dbReference type="RefSeq" id="WP_132082853.1">
    <property type="nucleotide sequence ID" value="NZ_DAMAKO010000003.1"/>
</dbReference>
<dbReference type="CDD" id="cd02440">
    <property type="entry name" value="AdoMet_MTases"/>
    <property type="match status" value="1"/>
</dbReference>
<dbReference type="InterPro" id="IPR003682">
    <property type="entry name" value="rRNA_ssu_MeTfrase_G"/>
</dbReference>
<feature type="binding site" evidence="6">
    <location>
        <position position="147"/>
    </location>
    <ligand>
        <name>S-adenosyl-L-methionine</name>
        <dbReference type="ChEBI" id="CHEBI:59789"/>
    </ligand>
</feature>
<reference evidence="7 8" key="1">
    <citation type="submission" date="2019-03" db="EMBL/GenBank/DDBJ databases">
        <title>Genomic Encyclopedia of Type Strains, Phase IV (KMG-IV): sequencing the most valuable type-strain genomes for metagenomic binning, comparative biology and taxonomic classification.</title>
        <authorList>
            <person name="Goeker M."/>
        </authorList>
    </citation>
    <scope>NUCLEOTIDE SEQUENCE [LARGE SCALE GENOMIC DNA]</scope>
    <source>
        <strain evidence="7 8">DSM 15969</strain>
    </source>
</reference>
<dbReference type="GO" id="GO:0070043">
    <property type="term" value="F:rRNA (guanine-N7-)-methyltransferase activity"/>
    <property type="evidence" value="ECO:0007669"/>
    <property type="project" value="UniProtKB-UniRule"/>
</dbReference>
<feature type="binding site" evidence="6">
    <location>
        <begin position="128"/>
        <end position="129"/>
    </location>
    <ligand>
        <name>S-adenosyl-L-methionine</name>
        <dbReference type="ChEBI" id="CHEBI:59789"/>
    </ligand>
</feature>
<evidence type="ECO:0000313" key="7">
    <source>
        <dbReference type="EMBL" id="TCL34441.1"/>
    </source>
</evidence>
<dbReference type="NCBIfam" id="TIGR00138">
    <property type="entry name" value="rsmG_gidB"/>
    <property type="match status" value="1"/>
</dbReference>
<dbReference type="InterPro" id="IPR029063">
    <property type="entry name" value="SAM-dependent_MTases_sf"/>
</dbReference>
<evidence type="ECO:0000313" key="8">
    <source>
        <dbReference type="Proteomes" id="UP000295063"/>
    </source>
</evidence>
<evidence type="ECO:0000256" key="4">
    <source>
        <dbReference type="ARBA" id="ARBA00022679"/>
    </source>
</evidence>
<dbReference type="PANTHER" id="PTHR31760:SF0">
    <property type="entry name" value="S-ADENOSYL-L-METHIONINE-DEPENDENT METHYLTRANSFERASES SUPERFAMILY PROTEIN"/>
    <property type="match status" value="1"/>
</dbReference>
<keyword evidence="5 6" id="KW-0949">S-adenosyl-L-methionine</keyword>
<organism evidence="7 8">
    <name type="scientific">Anaerospora hongkongensis</name>
    <dbReference type="NCBI Taxonomy" id="244830"/>
    <lineage>
        <taxon>Bacteria</taxon>
        <taxon>Bacillati</taxon>
        <taxon>Bacillota</taxon>
        <taxon>Negativicutes</taxon>
        <taxon>Selenomonadales</taxon>
        <taxon>Sporomusaceae</taxon>
        <taxon>Anaerospora</taxon>
    </lineage>
</organism>
<dbReference type="EC" id="2.1.1.-" evidence="6"/>